<dbReference type="Gene3D" id="3.40.50.1010">
    <property type="entry name" value="5'-nuclease"/>
    <property type="match status" value="1"/>
</dbReference>
<dbReference type="Pfam" id="PF01938">
    <property type="entry name" value="TRAM"/>
    <property type="match status" value="1"/>
</dbReference>
<keyword evidence="5" id="KW-0472">Membrane</keyword>
<feature type="transmembrane region" description="Helical" evidence="5">
    <location>
        <begin position="109"/>
        <end position="130"/>
    </location>
</feature>
<evidence type="ECO:0000256" key="1">
    <source>
        <dbReference type="ARBA" id="ARBA00001946"/>
    </source>
</evidence>
<dbReference type="InterPro" id="IPR029060">
    <property type="entry name" value="PIN-like_dom_sf"/>
</dbReference>
<dbReference type="KEGG" id="scs:Sta7437_0740"/>
<keyword evidence="2" id="KW-0540">Nuclease</keyword>
<name>K9XQJ9_STAC7</name>
<feature type="domain" description="TRAM" evidence="6">
    <location>
        <begin position="289"/>
        <end position="350"/>
    </location>
</feature>
<organism evidence="7 8">
    <name type="scientific">Stanieria cyanosphaera (strain ATCC 29371 / PCC 7437)</name>
    <dbReference type="NCBI Taxonomy" id="111780"/>
    <lineage>
        <taxon>Bacteria</taxon>
        <taxon>Bacillati</taxon>
        <taxon>Cyanobacteriota</taxon>
        <taxon>Cyanophyceae</taxon>
        <taxon>Pleurocapsales</taxon>
        <taxon>Dermocarpellaceae</taxon>
        <taxon>Stanieria</taxon>
    </lineage>
</organism>
<dbReference type="OrthoDB" id="9780734at2"/>
<dbReference type="PANTHER" id="PTHR11603:SF147">
    <property type="entry name" value="MEMBRANE PROTEIN"/>
    <property type="match status" value="1"/>
</dbReference>
<keyword evidence="5" id="KW-0812">Transmembrane</keyword>
<feature type="transmembrane region" description="Helical" evidence="5">
    <location>
        <begin position="38"/>
        <end position="60"/>
    </location>
</feature>
<evidence type="ECO:0000256" key="3">
    <source>
        <dbReference type="ARBA" id="ARBA00022801"/>
    </source>
</evidence>
<reference evidence="8" key="1">
    <citation type="journal article" date="2013" name="Proc. Natl. Acad. Sci. U.S.A.">
        <title>Improving the coverage of the cyanobacterial phylum using diversity-driven genome sequencing.</title>
        <authorList>
            <person name="Shih P.M."/>
            <person name="Wu D."/>
            <person name="Latifi A."/>
            <person name="Axen S.D."/>
            <person name="Fewer D.P."/>
            <person name="Talla E."/>
            <person name="Calteau A."/>
            <person name="Cai F."/>
            <person name="Tandeau de Marsac N."/>
            <person name="Rippka R."/>
            <person name="Herdman M."/>
            <person name="Sivonen K."/>
            <person name="Coursin T."/>
            <person name="Laurent T."/>
            <person name="Goodwin L."/>
            <person name="Nolan M."/>
            <person name="Davenport K.W."/>
            <person name="Han C.S."/>
            <person name="Rubin E.M."/>
            <person name="Eisen J.A."/>
            <person name="Woyke T."/>
            <person name="Gugger M."/>
            <person name="Kerfeld C.A."/>
        </authorList>
    </citation>
    <scope>NUCLEOTIDE SEQUENCE [LARGE SCALE GENOMIC DNA]</scope>
    <source>
        <strain evidence="8">ATCC 29371 / PCC 7437</strain>
    </source>
</reference>
<sequence length="363" mass="39791">MVDVIIIIICIVAAVNLGFESLQLLPADILEQVSNIDALRFVIAGFSAIIGLGIGVVVQTTYRRLETQIRNTAIETIITRAIGLVVGLLVANLMLAPIFLLPIPKELSFAKPMLAILGSVMFSFMGVSLADTHGRTFLRLINANSLETMLVAEGTLKPTSTKILDTSSIIDGRIEELLKTGFLEGQILVPKFVLQELQQLADGSNDQKRIRGRRGLDILNRIQEAFPERIIIHSADYEDIDTVDAKLIALAQELSGMLLTNDYNLSKVANLQKVVILNVNDLAQAVRPIYLPGDHLELKILKEGKEPQQGIGYLEDGTMVVVEEGNHYVGDEIQVVVTSSLQTSAGRMIFAKPFSESYSKILK</sequence>
<dbReference type="HOGENOM" id="CLU_050839_0_1_3"/>
<dbReference type="InterPro" id="IPR002716">
    <property type="entry name" value="PIN_dom"/>
</dbReference>
<dbReference type="CDD" id="cd09877">
    <property type="entry name" value="PIN_YacL-like"/>
    <property type="match status" value="1"/>
</dbReference>
<feature type="transmembrane region" description="Helical" evidence="5">
    <location>
        <begin position="5"/>
        <end position="26"/>
    </location>
</feature>
<evidence type="ECO:0000256" key="4">
    <source>
        <dbReference type="ARBA" id="ARBA00022842"/>
    </source>
</evidence>
<dbReference type="GO" id="GO:0004518">
    <property type="term" value="F:nuclease activity"/>
    <property type="evidence" value="ECO:0007669"/>
    <property type="project" value="UniProtKB-KW"/>
</dbReference>
<evidence type="ECO:0000259" key="6">
    <source>
        <dbReference type="PROSITE" id="PS50926"/>
    </source>
</evidence>
<evidence type="ECO:0000256" key="2">
    <source>
        <dbReference type="ARBA" id="ARBA00022722"/>
    </source>
</evidence>
<accession>K9XQJ9</accession>
<proteinExistence type="predicted"/>
<dbReference type="Pfam" id="PF01850">
    <property type="entry name" value="PIN"/>
    <property type="match status" value="1"/>
</dbReference>
<dbReference type="eggNOG" id="COG4956">
    <property type="taxonomic scope" value="Bacteria"/>
</dbReference>
<dbReference type="AlphaFoldDB" id="K9XQJ9"/>
<dbReference type="InterPro" id="IPR002792">
    <property type="entry name" value="TRAM_dom"/>
</dbReference>
<keyword evidence="4" id="KW-0460">Magnesium</keyword>
<dbReference type="SMART" id="SM00670">
    <property type="entry name" value="PINc"/>
    <property type="match status" value="1"/>
</dbReference>
<dbReference type="GO" id="GO:0016787">
    <property type="term" value="F:hydrolase activity"/>
    <property type="evidence" value="ECO:0007669"/>
    <property type="project" value="UniProtKB-KW"/>
</dbReference>
<dbReference type="Proteomes" id="UP000010473">
    <property type="component" value="Chromosome"/>
</dbReference>
<protein>
    <submittedName>
        <fullName evidence="7">PilT protein domain protein</fullName>
    </submittedName>
</protein>
<dbReference type="STRING" id="111780.Sta7437_0740"/>
<dbReference type="PROSITE" id="PS50926">
    <property type="entry name" value="TRAM"/>
    <property type="match status" value="1"/>
</dbReference>
<dbReference type="InterPro" id="IPR052041">
    <property type="entry name" value="Nucleic_acid_metab_PIN/TRAM"/>
</dbReference>
<keyword evidence="3" id="KW-0378">Hydrolase</keyword>
<keyword evidence="5" id="KW-1133">Transmembrane helix</keyword>
<dbReference type="RefSeq" id="WP_015192004.1">
    <property type="nucleotide sequence ID" value="NC_019748.1"/>
</dbReference>
<gene>
    <name evidence="7" type="ordered locus">Sta7437_0740</name>
</gene>
<dbReference type="EMBL" id="CP003653">
    <property type="protein sequence ID" value="AFZ34331.1"/>
    <property type="molecule type" value="Genomic_DNA"/>
</dbReference>
<evidence type="ECO:0000256" key="5">
    <source>
        <dbReference type="SAM" id="Phobius"/>
    </source>
</evidence>
<dbReference type="PANTHER" id="PTHR11603">
    <property type="entry name" value="AAA FAMILY ATPASE"/>
    <property type="match status" value="1"/>
</dbReference>
<dbReference type="PATRIC" id="fig|111780.3.peg.771"/>
<evidence type="ECO:0000313" key="8">
    <source>
        <dbReference type="Proteomes" id="UP000010473"/>
    </source>
</evidence>
<evidence type="ECO:0000313" key="7">
    <source>
        <dbReference type="EMBL" id="AFZ34331.1"/>
    </source>
</evidence>
<dbReference type="SUPFAM" id="SSF88723">
    <property type="entry name" value="PIN domain-like"/>
    <property type="match status" value="1"/>
</dbReference>
<feature type="transmembrane region" description="Helical" evidence="5">
    <location>
        <begin position="81"/>
        <end position="103"/>
    </location>
</feature>
<comment type="cofactor">
    <cofactor evidence="1">
        <name>Mg(2+)</name>
        <dbReference type="ChEBI" id="CHEBI:18420"/>
    </cofactor>
</comment>
<keyword evidence="8" id="KW-1185">Reference proteome</keyword>